<comment type="caution">
    <text evidence="1">The sequence shown here is derived from an EMBL/GenBank/DDBJ whole genome shotgun (WGS) entry which is preliminary data.</text>
</comment>
<protein>
    <recommendedName>
        <fullName evidence="3">Methyltransferase</fullName>
    </recommendedName>
</protein>
<accession>A0AAD2CGB5</accession>
<organism evidence="1 2">
    <name type="scientific">Cylindrotheca closterium</name>
    <dbReference type="NCBI Taxonomy" id="2856"/>
    <lineage>
        <taxon>Eukaryota</taxon>
        <taxon>Sar</taxon>
        <taxon>Stramenopiles</taxon>
        <taxon>Ochrophyta</taxon>
        <taxon>Bacillariophyta</taxon>
        <taxon>Bacillariophyceae</taxon>
        <taxon>Bacillariophycidae</taxon>
        <taxon>Bacillariales</taxon>
        <taxon>Bacillariaceae</taxon>
        <taxon>Cylindrotheca</taxon>
    </lineage>
</organism>
<sequence>MFYGVDNSITWKINTSILLGPDEYGLHGCPPHCGCPENPSDCPRWYSLDSVKESAVASDLYVLDNQRKKLEHARRRAKTLCEVNEGVVGLTGGWCLKPQNNGKSIEFPNGVAYELAQFHTKPSTRIVKELVNLFLAENVTTVNDFGAGIAQYKAAITRALPLIHYDAYDGAGNGEEYTKGMMSFVDLTLALDLPVAEWMISLEVGEHIPSKYEGMFIRNLHRHNKKGVVLSWAVLGQGGHSHVNNHSNEYVIQLFEGLGYTYDDGLTKKLRLPTQNRQWFTNSVFVFRRTGFEM</sequence>
<evidence type="ECO:0000313" key="1">
    <source>
        <dbReference type="EMBL" id="CAJ1933007.1"/>
    </source>
</evidence>
<keyword evidence="2" id="KW-1185">Reference proteome</keyword>
<gene>
    <name evidence="1" type="ORF">CYCCA115_LOCUS3118</name>
</gene>
<name>A0AAD2CGB5_9STRA</name>
<proteinExistence type="predicted"/>
<dbReference type="AlphaFoldDB" id="A0AAD2CGB5"/>
<dbReference type="Proteomes" id="UP001295423">
    <property type="component" value="Unassembled WGS sequence"/>
</dbReference>
<evidence type="ECO:0008006" key="3">
    <source>
        <dbReference type="Google" id="ProtNLM"/>
    </source>
</evidence>
<dbReference type="EMBL" id="CAKOGP040000234">
    <property type="protein sequence ID" value="CAJ1933007.1"/>
    <property type="molecule type" value="Genomic_DNA"/>
</dbReference>
<reference evidence="1" key="1">
    <citation type="submission" date="2023-08" db="EMBL/GenBank/DDBJ databases">
        <authorList>
            <person name="Audoor S."/>
            <person name="Bilcke G."/>
        </authorList>
    </citation>
    <scope>NUCLEOTIDE SEQUENCE</scope>
</reference>
<evidence type="ECO:0000313" key="2">
    <source>
        <dbReference type="Proteomes" id="UP001295423"/>
    </source>
</evidence>